<reference evidence="1" key="1">
    <citation type="submission" date="2018-11" db="EMBL/GenBank/DDBJ databases">
        <authorList>
            <person name="Alioto T."/>
            <person name="Alioto T."/>
        </authorList>
    </citation>
    <scope>NUCLEOTIDE SEQUENCE</scope>
</reference>
<protein>
    <submittedName>
        <fullName evidence="1">Uncharacterized protein</fullName>
    </submittedName>
</protein>
<dbReference type="OrthoDB" id="6164680at2759"/>
<proteinExistence type="predicted"/>
<sequence>MAFTVFGLTFLSIPLINRRFESRKALMYQYKTEYTVLRDTELDPTMLAGYNADEVEAAKKRTGLYNDK</sequence>
<comment type="caution">
    <text evidence="1">The sequence shown here is derived from an EMBL/GenBank/DDBJ whole genome shotgun (WGS) entry which is preliminary data.</text>
</comment>
<dbReference type="EMBL" id="UYJE01006361">
    <property type="protein sequence ID" value="VDI45335.1"/>
    <property type="molecule type" value="Genomic_DNA"/>
</dbReference>
<name>A0A8B6F6H3_MYTGA</name>
<dbReference type="AlphaFoldDB" id="A0A8B6F6H3"/>
<dbReference type="Proteomes" id="UP000596742">
    <property type="component" value="Unassembled WGS sequence"/>
</dbReference>
<gene>
    <name evidence="1" type="ORF">MGAL_10B045582</name>
</gene>
<organism evidence="1 2">
    <name type="scientific">Mytilus galloprovincialis</name>
    <name type="common">Mediterranean mussel</name>
    <dbReference type="NCBI Taxonomy" id="29158"/>
    <lineage>
        <taxon>Eukaryota</taxon>
        <taxon>Metazoa</taxon>
        <taxon>Spiralia</taxon>
        <taxon>Lophotrochozoa</taxon>
        <taxon>Mollusca</taxon>
        <taxon>Bivalvia</taxon>
        <taxon>Autobranchia</taxon>
        <taxon>Pteriomorphia</taxon>
        <taxon>Mytilida</taxon>
        <taxon>Mytiloidea</taxon>
        <taxon>Mytilidae</taxon>
        <taxon>Mytilinae</taxon>
        <taxon>Mytilus</taxon>
    </lineage>
</organism>
<keyword evidence="2" id="KW-1185">Reference proteome</keyword>
<evidence type="ECO:0000313" key="2">
    <source>
        <dbReference type="Proteomes" id="UP000596742"/>
    </source>
</evidence>
<evidence type="ECO:0000313" key="1">
    <source>
        <dbReference type="EMBL" id="VDI45335.1"/>
    </source>
</evidence>
<accession>A0A8B6F6H3</accession>